<dbReference type="EMBL" id="CP031003">
    <property type="protein sequence ID" value="AXN36042.1"/>
    <property type="molecule type" value="Genomic_DNA"/>
</dbReference>
<dbReference type="RefSeq" id="WP_116843612.1">
    <property type="nucleotide sequence ID" value="NZ_CP031003.1"/>
</dbReference>
<dbReference type="NCBIfam" id="TIGR01239">
    <property type="entry name" value="galT_2"/>
    <property type="match status" value="1"/>
</dbReference>
<evidence type="ECO:0000256" key="10">
    <source>
        <dbReference type="HAMAP-Rule" id="MF_00571"/>
    </source>
</evidence>
<evidence type="ECO:0000259" key="12">
    <source>
        <dbReference type="Pfam" id="PF02744"/>
    </source>
</evidence>
<dbReference type="InterPro" id="IPR005849">
    <property type="entry name" value="GalP_Utransf_N"/>
</dbReference>
<accession>A0A385AEC1</accession>
<evidence type="ECO:0000256" key="3">
    <source>
        <dbReference type="ARBA" id="ARBA00004947"/>
    </source>
</evidence>
<comment type="catalytic activity">
    <reaction evidence="1 10">
        <text>alpha-D-galactose 1-phosphate + UDP-alpha-D-glucose = alpha-D-glucose 1-phosphate + UDP-alpha-D-galactose</text>
        <dbReference type="Rhea" id="RHEA:13989"/>
        <dbReference type="ChEBI" id="CHEBI:58336"/>
        <dbReference type="ChEBI" id="CHEBI:58601"/>
        <dbReference type="ChEBI" id="CHEBI:58885"/>
        <dbReference type="ChEBI" id="CHEBI:66914"/>
        <dbReference type="EC" id="2.7.7.12"/>
    </reaction>
</comment>
<dbReference type="UniPathway" id="UPA00214"/>
<keyword evidence="8 10" id="KW-0299">Galactose metabolism</keyword>
<evidence type="ECO:0000256" key="1">
    <source>
        <dbReference type="ARBA" id="ARBA00001107"/>
    </source>
</evidence>
<protein>
    <recommendedName>
        <fullName evidence="10">Galactose-1-phosphate uridylyltransferase</fullName>
        <shortName evidence="10">Gal-1-P uridylyltransferase</shortName>
        <ecNumber evidence="10">2.7.7.12</ecNumber>
    </recommendedName>
    <alternativeName>
        <fullName evidence="10">UDP-glucose--hexose-1-phosphate uridylyltransferase</fullName>
    </alternativeName>
</protein>
<keyword evidence="6 10" id="KW-0808">Transferase</keyword>
<dbReference type="AlphaFoldDB" id="A0A385AEC1"/>
<evidence type="ECO:0000256" key="9">
    <source>
        <dbReference type="ARBA" id="ARBA00023277"/>
    </source>
</evidence>
<dbReference type="PANTHER" id="PTHR39191">
    <property type="entry name" value="GALACTOSE-1-PHOSPHATE URIDYLYLTRANSFERASE"/>
    <property type="match status" value="1"/>
</dbReference>
<dbReference type="Proteomes" id="UP000257607">
    <property type="component" value="Chromosome"/>
</dbReference>
<dbReference type="InterPro" id="IPR023425">
    <property type="entry name" value="GalP_uridyl_Trfase_II_CS"/>
</dbReference>
<evidence type="ECO:0000256" key="6">
    <source>
        <dbReference type="ARBA" id="ARBA00022679"/>
    </source>
</evidence>
<evidence type="ECO:0000313" key="14">
    <source>
        <dbReference type="Proteomes" id="UP000257607"/>
    </source>
</evidence>
<feature type="domain" description="Galactose-1-phosphate uridyl transferase N-terminal" evidence="11">
    <location>
        <begin position="22"/>
        <end position="229"/>
    </location>
</feature>
<dbReference type="Pfam" id="PF01087">
    <property type="entry name" value="GalP_UDP_transf"/>
    <property type="match status" value="1"/>
</dbReference>
<dbReference type="PANTHER" id="PTHR39191:SF1">
    <property type="entry name" value="DUF4922 DOMAIN-CONTAINING PROTEIN"/>
    <property type="match status" value="1"/>
</dbReference>
<dbReference type="InterPro" id="IPR000766">
    <property type="entry name" value="GalP_uridyl_Trfase_II"/>
</dbReference>
<sequence>MQARELIQTFIEKVITFQDTLYTAEDQQYLFNLVLDLVGEEDSNVAVSDQSLIGLKDALLRLAVANSRIEDLAAEQDILGAKLMDLVTPLPSAVNRHFWHQYESEPQQALADFYELSRANDYVKVAAIAKNIAYQVPTQYSDLEITINLSKPEKDPKQIALAKTMKQTGYPKCQLCLENEGYTGRLDFPARRNHRIIRFELAGQTWGFQYSPYAYFNEHSIFLDGQHEPMVINETTFKNLLQIVKQFPGYFAGSNADLPIVGGSILTHEHYQGGRHDFPMAKAPIETPLHFNGYNDIQAGIVKWPMSVIRLTSANATHLETLAAQILTSWQNYSDPSVQILAHSEDGTPHHTITPIARMRDGQFEIDLVLRDNQTSAEHPDGIYHPHADVQHIKKENIGLIEVMGLAILPPRLKDEMAEVEHYLCDQPNQMAAYHQEWADTIKAANTSITSDNVTELVRTEVGKVFMRVLEDAGVFKCNEQGQAAFIKFTQHV</sequence>
<dbReference type="GO" id="GO:0005737">
    <property type="term" value="C:cytoplasm"/>
    <property type="evidence" value="ECO:0007669"/>
    <property type="project" value="UniProtKB-SubCell"/>
</dbReference>
<organism evidence="13 14">
    <name type="scientific">Latilactobacillus curvatus</name>
    <name type="common">Lactobacillus curvatus</name>
    <dbReference type="NCBI Taxonomy" id="28038"/>
    <lineage>
        <taxon>Bacteria</taxon>
        <taxon>Bacillati</taxon>
        <taxon>Bacillota</taxon>
        <taxon>Bacilli</taxon>
        <taxon>Lactobacillales</taxon>
        <taxon>Lactobacillaceae</taxon>
        <taxon>Latilactobacillus</taxon>
    </lineage>
</organism>
<evidence type="ECO:0000313" key="13">
    <source>
        <dbReference type="EMBL" id="AXN36042.1"/>
    </source>
</evidence>
<evidence type="ECO:0000256" key="7">
    <source>
        <dbReference type="ARBA" id="ARBA00022695"/>
    </source>
</evidence>
<proteinExistence type="inferred from homology"/>
<dbReference type="HAMAP" id="MF_00571">
    <property type="entry name" value="GalP_UDP_trans"/>
    <property type="match status" value="1"/>
</dbReference>
<keyword evidence="5 10" id="KW-0963">Cytoplasm</keyword>
<dbReference type="NCBIfam" id="NF003633">
    <property type="entry name" value="PRK05270.2-2"/>
    <property type="match status" value="1"/>
</dbReference>
<comment type="subcellular location">
    <subcellularLocation>
        <location evidence="2 10">Cytoplasm</location>
    </subcellularLocation>
</comment>
<dbReference type="GO" id="GO:0006012">
    <property type="term" value="P:galactose metabolic process"/>
    <property type="evidence" value="ECO:0007669"/>
    <property type="project" value="UniProtKB-UniRule"/>
</dbReference>
<evidence type="ECO:0000256" key="4">
    <source>
        <dbReference type="ARBA" id="ARBA00008706"/>
    </source>
</evidence>
<evidence type="ECO:0000256" key="5">
    <source>
        <dbReference type="ARBA" id="ARBA00022490"/>
    </source>
</evidence>
<keyword evidence="9 10" id="KW-0119">Carbohydrate metabolism</keyword>
<comment type="similarity">
    <text evidence="4 10">Belongs to the galactose-1-phosphate uridylyltransferase type 2 family.</text>
</comment>
<gene>
    <name evidence="10 13" type="primary">galT</name>
    <name evidence="13" type="ORF">DT351_06560</name>
</gene>
<feature type="domain" description="Galactose-1-phosphate uridyl transferase C-terminal" evidence="12">
    <location>
        <begin position="244"/>
        <end position="439"/>
    </location>
</feature>
<evidence type="ECO:0000256" key="2">
    <source>
        <dbReference type="ARBA" id="ARBA00004496"/>
    </source>
</evidence>
<dbReference type="GO" id="GO:0008108">
    <property type="term" value="F:UDP-glucose:hexose-1-phosphate uridylyltransferase activity"/>
    <property type="evidence" value="ECO:0007669"/>
    <property type="project" value="UniProtKB-UniRule"/>
</dbReference>
<dbReference type="NCBIfam" id="NF003629">
    <property type="entry name" value="PRK05270.1-2"/>
    <property type="match status" value="1"/>
</dbReference>
<dbReference type="NCBIfam" id="NF003631">
    <property type="entry name" value="PRK05270.1-5"/>
    <property type="match status" value="1"/>
</dbReference>
<dbReference type="EC" id="2.7.7.12" evidence="10"/>
<name>A0A385AEC1_LATCU</name>
<evidence type="ECO:0000259" key="11">
    <source>
        <dbReference type="Pfam" id="PF01087"/>
    </source>
</evidence>
<comment type="pathway">
    <text evidence="3 10">Carbohydrate metabolism; galactose metabolism.</text>
</comment>
<evidence type="ECO:0000256" key="8">
    <source>
        <dbReference type="ARBA" id="ARBA00023144"/>
    </source>
</evidence>
<dbReference type="PIRSF" id="PIRSF006005">
    <property type="entry name" value="GalT_BS"/>
    <property type="match status" value="1"/>
</dbReference>
<reference evidence="13 14" key="1">
    <citation type="submission" date="2018-07" db="EMBL/GenBank/DDBJ databases">
        <title>Lactobacillus curvatus genome sequence.</title>
        <authorList>
            <person name="Prechtl R."/>
        </authorList>
    </citation>
    <scope>NUCLEOTIDE SEQUENCE [LARGE SCALE GENOMIC DNA]</scope>
    <source>
        <strain evidence="13 14">TMW 1.1928</strain>
    </source>
</reference>
<keyword evidence="7 10" id="KW-0548">Nucleotidyltransferase</keyword>
<dbReference type="InterPro" id="IPR005850">
    <property type="entry name" value="GalP_Utransf_C"/>
</dbReference>
<dbReference type="Pfam" id="PF02744">
    <property type="entry name" value="GalP_UDP_tr_C"/>
    <property type="match status" value="1"/>
</dbReference>
<dbReference type="PROSITE" id="PS01163">
    <property type="entry name" value="GAL_P_UDP_TRANSF_II"/>
    <property type="match status" value="1"/>
</dbReference>